<sequence length="197" mass="20108">MAEMDTLSVEVTADTSAFQREMAACDKLARGFGASLTRAFTNAVTRGQSLGSVLQSLGQQLSSMALRQALQPLTAGISNTLGDFAKGFQGLGQGVSAEAGPLSGVTPFARGGVVAAPTYFPMGDGRAGLMGERGLEAVMPLARTADGRLGIAAQGNGRNGPAIVMNVTASDAGSFRRSEAELTAMLARAVARGRRGV</sequence>
<protein>
    <submittedName>
        <fullName evidence="1">Phage tail tape measure protein</fullName>
    </submittedName>
</protein>
<accession>A0A4D7QMF2</accession>
<name>A0A4D7QMF2_9HYPH</name>
<proteinExistence type="predicted"/>
<dbReference type="OrthoDB" id="8448547at2"/>
<evidence type="ECO:0000313" key="2">
    <source>
        <dbReference type="Proteomes" id="UP000298588"/>
    </source>
</evidence>
<evidence type="ECO:0000313" key="1">
    <source>
        <dbReference type="EMBL" id="QCK86636.1"/>
    </source>
</evidence>
<dbReference type="AlphaFoldDB" id="A0A4D7QMF2"/>
<reference evidence="1 2" key="1">
    <citation type="submission" date="2019-04" db="EMBL/GenBank/DDBJ databases">
        <title>Phreatobacter aquaticus sp. nov.</title>
        <authorList>
            <person name="Choi A."/>
            <person name="Baek K."/>
        </authorList>
    </citation>
    <scope>NUCLEOTIDE SEQUENCE [LARGE SCALE GENOMIC DNA]</scope>
    <source>
        <strain evidence="1 2">NMCR1094</strain>
    </source>
</reference>
<dbReference type="KEGG" id="paqt:E8L99_13145"/>
<gene>
    <name evidence="1" type="ORF">E8L99_13145</name>
</gene>
<keyword evidence="2" id="KW-1185">Reference proteome</keyword>
<dbReference type="EMBL" id="CP039865">
    <property type="protein sequence ID" value="QCK86636.1"/>
    <property type="molecule type" value="Genomic_DNA"/>
</dbReference>
<dbReference type="RefSeq" id="WP_137099967.1">
    <property type="nucleotide sequence ID" value="NZ_CP039865.1"/>
</dbReference>
<organism evidence="1 2">
    <name type="scientific">Phreatobacter aquaticus</name>
    <dbReference type="NCBI Taxonomy" id="2570229"/>
    <lineage>
        <taxon>Bacteria</taxon>
        <taxon>Pseudomonadati</taxon>
        <taxon>Pseudomonadota</taxon>
        <taxon>Alphaproteobacteria</taxon>
        <taxon>Hyphomicrobiales</taxon>
        <taxon>Phreatobacteraceae</taxon>
        <taxon>Phreatobacter</taxon>
    </lineage>
</organism>
<dbReference type="Proteomes" id="UP000298588">
    <property type="component" value="Chromosome"/>
</dbReference>